<accession>B1X2M9</accession>
<dbReference type="HOGENOM" id="CLU_002404_0_0_3"/>
<evidence type="ECO:0000259" key="3">
    <source>
        <dbReference type="Pfam" id="PF12770"/>
    </source>
</evidence>
<keyword evidence="5" id="KW-1185">Reference proteome</keyword>
<dbReference type="Pfam" id="PF12770">
    <property type="entry name" value="CHAT"/>
    <property type="match status" value="1"/>
</dbReference>
<evidence type="ECO:0000313" key="5">
    <source>
        <dbReference type="Proteomes" id="UP000001203"/>
    </source>
</evidence>
<keyword evidence="2" id="KW-1133">Transmembrane helix</keyword>
<evidence type="ECO:0000256" key="1">
    <source>
        <dbReference type="SAM" id="Coils"/>
    </source>
</evidence>
<evidence type="ECO:0000256" key="2">
    <source>
        <dbReference type="SAM" id="Phobius"/>
    </source>
</evidence>
<sequence>MLKLRNTIRLIKKFFDKIKPINIMYLFLLSKSCIFLIYLLSLGYFTPFVTAYPSISENLRQFYLYINNGDYNQAAKTIEELSDSSMKLALSADLAYYQGQYDEAIALYEEASQTLDSQKILLNWSKALYQRGRFYENLNVDEGNFDLIQLSETDFSLASSKIAQLLNNNSSDYLEARLLAAKLNKDDLTVDLEAIEKDILSLENSNRKIRFLLDLAEISPKSKIWKQAFSLAIQLDNLQYQSLAQGNLGENYLQKNAPQAALKSAWLAQLAASRIQDWQSLIRWHYLAARSFQQLEDQDSAIAQYKLAVATIKKLRQQLSGNPISPHLYFDVVKPVLNDYLQLLLSLSSPPLEEVISLQQLDQLGQLDNYFQVICQFDLDTPQKLIEKTEARIFFVELDESIHAILQLSDSLRHYPLAIEPELLRSQVREWRVELMNGDFDSSFELSSILYRTILAPLMPILKANDIEHLQLISNGVLRTIPIAALNDGEKYLIEHFALSYSLGLRNRVSPSLQRDFLPLIAGLTRSTPNFPNKLEFAQREARQVQTLLGGTILLNDGFSAESLKTQLQDSRYQILHLATHASFSFVRERAFIETGTQTISLNQFESILKQRRSPLQLLVLSACQTAIGDRYSALGLLGVGLRNNIDVVVGSFWEVGDSNTSQQMKQFYKFWQQGSSLPEALRQVQLGLIREGELPADWAGFIVAFN</sequence>
<dbReference type="SUPFAM" id="SSF48452">
    <property type="entry name" value="TPR-like"/>
    <property type="match status" value="2"/>
</dbReference>
<dbReference type="EMBL" id="CP000807">
    <property type="protein sequence ID" value="ACB54390.1"/>
    <property type="molecule type" value="Genomic_DNA"/>
</dbReference>
<dbReference type="Proteomes" id="UP000001203">
    <property type="component" value="Chromosome linear"/>
</dbReference>
<keyword evidence="2" id="KW-0812">Transmembrane</keyword>
<dbReference type="PANTHER" id="PTHR10098:SF112">
    <property type="entry name" value="SLR0380 PROTEIN"/>
    <property type="match status" value="1"/>
</dbReference>
<reference evidence="4 5" key="1">
    <citation type="journal article" date="2008" name="Proc. Natl. Acad. Sci. U.S.A.">
        <title>The genome of Cyanothece 51142, a unicellular diazotrophic cyanobacterium important in the marine nitrogen cycle.</title>
        <authorList>
            <person name="Welsh E.A."/>
            <person name="Liberton M."/>
            <person name="Stoeckel J."/>
            <person name="Loh T."/>
            <person name="Elvitigala T."/>
            <person name="Wang C."/>
            <person name="Wollam A."/>
            <person name="Fulton R.S."/>
            <person name="Clifton S.W."/>
            <person name="Jacobs J.M."/>
            <person name="Aurora R."/>
            <person name="Ghosh B.K."/>
            <person name="Sherman L.A."/>
            <person name="Smith R.D."/>
            <person name="Wilson R.K."/>
            <person name="Pakrasi H.B."/>
        </authorList>
    </citation>
    <scope>NUCLEOTIDE SEQUENCE [LARGE SCALE GENOMIC DNA]</scope>
    <source>
        <strain evidence="5">ATCC 51142 / BH68</strain>
    </source>
</reference>
<protein>
    <recommendedName>
        <fullName evidence="3">CHAT domain-containing protein</fullName>
    </recommendedName>
</protein>
<feature type="transmembrane region" description="Helical" evidence="2">
    <location>
        <begin position="21"/>
        <end position="45"/>
    </location>
</feature>
<gene>
    <name evidence="4" type="ordered locus">cce_5044</name>
</gene>
<dbReference type="KEGG" id="cyt:cce_5044"/>
<evidence type="ECO:0000313" key="4">
    <source>
        <dbReference type="EMBL" id="ACB54390.1"/>
    </source>
</evidence>
<keyword evidence="2" id="KW-0472">Membrane</keyword>
<keyword evidence="1" id="KW-0175">Coiled coil</keyword>
<name>B1X2M9_CROS5</name>
<dbReference type="InterPro" id="IPR011990">
    <property type="entry name" value="TPR-like_helical_dom_sf"/>
</dbReference>
<dbReference type="AlphaFoldDB" id="B1X2M9"/>
<organism evidence="4 5">
    <name type="scientific">Crocosphaera subtropica (strain ATCC 51142 / BH68)</name>
    <name type="common">Cyanothece sp. (strain ATCC 51142)</name>
    <dbReference type="NCBI Taxonomy" id="43989"/>
    <lineage>
        <taxon>Bacteria</taxon>
        <taxon>Bacillati</taxon>
        <taxon>Cyanobacteriota</taxon>
        <taxon>Cyanophyceae</taxon>
        <taxon>Oscillatoriophycideae</taxon>
        <taxon>Chroococcales</taxon>
        <taxon>Aphanothecaceae</taxon>
        <taxon>Crocosphaera</taxon>
        <taxon>Crocosphaera subtropica</taxon>
    </lineage>
</organism>
<feature type="coiled-coil region" evidence="1">
    <location>
        <begin position="178"/>
        <end position="205"/>
    </location>
</feature>
<feature type="domain" description="CHAT" evidence="3">
    <location>
        <begin position="448"/>
        <end position="705"/>
    </location>
</feature>
<dbReference type="eggNOG" id="COG0457">
    <property type="taxonomic scope" value="Bacteria"/>
</dbReference>
<dbReference type="InterPro" id="IPR024983">
    <property type="entry name" value="CHAT_dom"/>
</dbReference>
<dbReference type="PANTHER" id="PTHR10098">
    <property type="entry name" value="RAPSYN-RELATED"/>
    <property type="match status" value="1"/>
</dbReference>
<proteinExistence type="predicted"/>
<dbReference type="eggNOG" id="COG4995">
    <property type="taxonomic scope" value="Bacteria"/>
</dbReference>
<dbReference type="STRING" id="43989.cce_5044"/>